<comment type="caution">
    <text evidence="2">The sequence shown here is derived from an EMBL/GenBank/DDBJ whole genome shotgun (WGS) entry which is preliminary data.</text>
</comment>
<gene>
    <name evidence="2" type="ORF">LCGC14_3132730</name>
</gene>
<proteinExistence type="predicted"/>
<sequence>MNKLRLNTEEMMEHLSKLNSESTA</sequence>
<organism evidence="2">
    <name type="scientific">marine sediment metagenome</name>
    <dbReference type="NCBI Taxonomy" id="412755"/>
    <lineage>
        <taxon>unclassified sequences</taxon>
        <taxon>metagenomes</taxon>
        <taxon>ecological metagenomes</taxon>
    </lineage>
</organism>
<evidence type="ECO:0000313" key="2">
    <source>
        <dbReference type="EMBL" id="KKK49668.1"/>
    </source>
</evidence>
<feature type="region of interest" description="Disordered" evidence="1">
    <location>
        <begin position="1"/>
        <end position="24"/>
    </location>
</feature>
<accession>A0A0F8VZ71</accession>
<feature type="compositionally biased region" description="Basic and acidic residues" evidence="1">
    <location>
        <begin position="1"/>
        <end position="16"/>
    </location>
</feature>
<dbReference type="EMBL" id="LAZR01068421">
    <property type="protein sequence ID" value="KKK49668.1"/>
    <property type="molecule type" value="Genomic_DNA"/>
</dbReference>
<feature type="non-terminal residue" evidence="2">
    <location>
        <position position="24"/>
    </location>
</feature>
<evidence type="ECO:0000256" key="1">
    <source>
        <dbReference type="SAM" id="MobiDB-lite"/>
    </source>
</evidence>
<dbReference type="AlphaFoldDB" id="A0A0F8VZ71"/>
<protein>
    <submittedName>
        <fullName evidence="2">Uncharacterized protein</fullName>
    </submittedName>
</protein>
<name>A0A0F8VZ71_9ZZZZ</name>
<reference evidence="2" key="1">
    <citation type="journal article" date="2015" name="Nature">
        <title>Complex archaea that bridge the gap between prokaryotes and eukaryotes.</title>
        <authorList>
            <person name="Spang A."/>
            <person name="Saw J.H."/>
            <person name="Jorgensen S.L."/>
            <person name="Zaremba-Niedzwiedzka K."/>
            <person name="Martijn J."/>
            <person name="Lind A.E."/>
            <person name="van Eijk R."/>
            <person name="Schleper C."/>
            <person name="Guy L."/>
            <person name="Ettema T.J."/>
        </authorList>
    </citation>
    <scope>NUCLEOTIDE SEQUENCE</scope>
</reference>